<keyword evidence="2" id="KW-0418">Kinase</keyword>
<dbReference type="InterPro" id="IPR043129">
    <property type="entry name" value="ATPase_NBD"/>
</dbReference>
<accession>A0ABQ6CUT2</accession>
<dbReference type="Gene3D" id="3.30.420.40">
    <property type="match status" value="2"/>
</dbReference>
<dbReference type="InterPro" id="IPR018485">
    <property type="entry name" value="FGGY_C"/>
</dbReference>
<comment type="caution">
    <text evidence="4">The sequence shown here is derived from an EMBL/GenBank/DDBJ whole genome shotgun (WGS) entry which is preliminary data.</text>
</comment>
<dbReference type="PANTHER" id="PTHR43435:SF4">
    <property type="entry name" value="FGGY CARBOHYDRATE KINASE DOMAIN-CONTAINING PROTEIN"/>
    <property type="match status" value="1"/>
</dbReference>
<evidence type="ECO:0000256" key="2">
    <source>
        <dbReference type="ARBA" id="ARBA00022777"/>
    </source>
</evidence>
<feature type="domain" description="Carbohydrate kinase FGGY C-terminal" evidence="3">
    <location>
        <begin position="269"/>
        <end position="459"/>
    </location>
</feature>
<proteinExistence type="predicted"/>
<dbReference type="Proteomes" id="UP001156882">
    <property type="component" value="Unassembled WGS sequence"/>
</dbReference>
<sequence>MARRYVIGLDYGTESARGVLLDVESGEQIASHAFPYRHGVMTAMPDGRALPPLWALQDAADYVEAAEAVLSALGRGREIEGIGLGFTASSPLPATSEGQALSQCHPDQPHAYVKLWKHGAAQAEAEAINAQGGAFLDNFGGKVSGEWLLAKAAQMAAEVPELWQETGRFIEAGDWLVWQLTGQETRSLGFAAYKAQYSAEAGYPTHLVPGLASRLAPPLRIGSPGGGLTQAWRDCTGIAGKAVVAVAVIDSHVVLPAVGGVSDGCLVGALGTSAVYLVLGKDFRPLPPGIEGVAFDGSVRDLWCYEAGQAGFGDTLAWFVRSFPRSQNPAENFRLYNEEAAKLAPGANHLLALDWWNGNRVPLADSGLSGLLLGLKTSTTAAGIYRALLESLCFGARSIYDLFIAGGFAIERIILSSGLALNNPLLVQIMADVFEREVEVPVIDNPTAVGAAIHGAVAAGVVADYPEGSARFGARSFRRYRPNGDAAFAYRTLYRNYRTLCDSQPVRNAMHDLNRIMPS</sequence>
<protein>
    <submittedName>
        <fullName evidence="4">Ribulokinase</fullName>
    </submittedName>
</protein>
<gene>
    <name evidence="4" type="primary">araB</name>
    <name evidence="4" type="ORF">GCM10007874_55020</name>
</gene>
<dbReference type="Pfam" id="PF02782">
    <property type="entry name" value="FGGY_C"/>
    <property type="match status" value="1"/>
</dbReference>
<evidence type="ECO:0000313" key="4">
    <source>
        <dbReference type="EMBL" id="GLS22484.1"/>
    </source>
</evidence>
<dbReference type="EMBL" id="BSPC01000063">
    <property type="protein sequence ID" value="GLS22484.1"/>
    <property type="molecule type" value="Genomic_DNA"/>
</dbReference>
<evidence type="ECO:0000313" key="5">
    <source>
        <dbReference type="Proteomes" id="UP001156882"/>
    </source>
</evidence>
<dbReference type="InterPro" id="IPR000577">
    <property type="entry name" value="Carb_kinase_FGGY"/>
</dbReference>
<dbReference type="RefSeq" id="WP_284315442.1">
    <property type="nucleotide sequence ID" value="NZ_BSPC01000063.1"/>
</dbReference>
<evidence type="ECO:0000259" key="3">
    <source>
        <dbReference type="Pfam" id="PF02782"/>
    </source>
</evidence>
<name>A0ABQ6CUT2_9HYPH</name>
<keyword evidence="1" id="KW-0808">Transferase</keyword>
<reference evidence="5" key="1">
    <citation type="journal article" date="2019" name="Int. J. Syst. Evol. Microbiol.">
        <title>The Global Catalogue of Microorganisms (GCM) 10K type strain sequencing project: providing services to taxonomists for standard genome sequencing and annotation.</title>
        <authorList>
            <consortium name="The Broad Institute Genomics Platform"/>
            <consortium name="The Broad Institute Genome Sequencing Center for Infectious Disease"/>
            <person name="Wu L."/>
            <person name="Ma J."/>
        </authorList>
    </citation>
    <scope>NUCLEOTIDE SEQUENCE [LARGE SCALE GENOMIC DNA]</scope>
    <source>
        <strain evidence="5">NBRC 101365</strain>
    </source>
</reference>
<dbReference type="PIRSF" id="PIRSF000538">
    <property type="entry name" value="GlpK"/>
    <property type="match status" value="1"/>
</dbReference>
<dbReference type="PANTHER" id="PTHR43435">
    <property type="entry name" value="RIBULOKINASE"/>
    <property type="match status" value="1"/>
</dbReference>
<organism evidence="4 5">
    <name type="scientific">Labrys miyagiensis</name>
    <dbReference type="NCBI Taxonomy" id="346912"/>
    <lineage>
        <taxon>Bacteria</taxon>
        <taxon>Pseudomonadati</taxon>
        <taxon>Pseudomonadota</taxon>
        <taxon>Alphaproteobacteria</taxon>
        <taxon>Hyphomicrobiales</taxon>
        <taxon>Xanthobacteraceae</taxon>
        <taxon>Labrys</taxon>
    </lineage>
</organism>
<keyword evidence="5" id="KW-1185">Reference proteome</keyword>
<evidence type="ECO:0000256" key="1">
    <source>
        <dbReference type="ARBA" id="ARBA00022679"/>
    </source>
</evidence>
<dbReference type="SUPFAM" id="SSF53067">
    <property type="entry name" value="Actin-like ATPase domain"/>
    <property type="match status" value="2"/>
</dbReference>